<feature type="chain" id="PRO_5044831530" description="Leucine-rich repeat-containing N-terminal plant-type domain-containing protein" evidence="9">
    <location>
        <begin position="24"/>
        <end position="206"/>
    </location>
</feature>
<reference evidence="12" key="1">
    <citation type="submission" date="2024-06" db="EMBL/GenBank/DDBJ databases">
        <authorList>
            <person name="Ryan C."/>
        </authorList>
    </citation>
    <scope>NUCLEOTIDE SEQUENCE [LARGE SCALE GENOMIC DNA]</scope>
</reference>
<evidence type="ECO:0000256" key="9">
    <source>
        <dbReference type="SAM" id="SignalP"/>
    </source>
</evidence>
<evidence type="ECO:0000256" key="2">
    <source>
        <dbReference type="ARBA" id="ARBA00022614"/>
    </source>
</evidence>
<feature type="domain" description="Leucine-rich repeat-containing N-terminal plant-type" evidence="10">
    <location>
        <begin position="22"/>
        <end position="61"/>
    </location>
</feature>
<evidence type="ECO:0000256" key="6">
    <source>
        <dbReference type="ARBA" id="ARBA00022989"/>
    </source>
</evidence>
<dbReference type="AlphaFoldDB" id="A0ABC8Y2D1"/>
<keyword evidence="6" id="KW-1133">Transmembrane helix</keyword>
<keyword evidence="3" id="KW-0812">Transmembrane</keyword>
<evidence type="ECO:0000256" key="7">
    <source>
        <dbReference type="ARBA" id="ARBA00023136"/>
    </source>
</evidence>
<dbReference type="FunFam" id="3.80.10.10:FF:000129">
    <property type="entry name" value="Leucine-rich repeat receptor-like kinase"/>
    <property type="match status" value="1"/>
</dbReference>
<dbReference type="Pfam" id="PF08263">
    <property type="entry name" value="LRRNT_2"/>
    <property type="match status" value="1"/>
</dbReference>
<keyword evidence="2" id="KW-0433">Leucine-rich repeat</keyword>
<dbReference type="SUPFAM" id="SSF52058">
    <property type="entry name" value="L domain-like"/>
    <property type="match status" value="1"/>
</dbReference>
<dbReference type="InterPro" id="IPR032675">
    <property type="entry name" value="LRR_dom_sf"/>
</dbReference>
<keyword evidence="12" id="KW-1185">Reference proteome</keyword>
<feature type="region of interest" description="Disordered" evidence="8">
    <location>
        <begin position="170"/>
        <end position="206"/>
    </location>
</feature>
<evidence type="ECO:0000256" key="1">
    <source>
        <dbReference type="ARBA" id="ARBA00004167"/>
    </source>
</evidence>
<evidence type="ECO:0000259" key="10">
    <source>
        <dbReference type="Pfam" id="PF08263"/>
    </source>
</evidence>
<protein>
    <recommendedName>
        <fullName evidence="10">Leucine-rich repeat-containing N-terminal plant-type domain-containing protein</fullName>
    </recommendedName>
</protein>
<proteinExistence type="predicted"/>
<evidence type="ECO:0000256" key="5">
    <source>
        <dbReference type="ARBA" id="ARBA00022737"/>
    </source>
</evidence>
<dbReference type="EMBL" id="OZ075125">
    <property type="protein sequence ID" value="CAL4935470.1"/>
    <property type="molecule type" value="Genomic_DNA"/>
</dbReference>
<dbReference type="Proteomes" id="UP001497457">
    <property type="component" value="Chromosome 15b"/>
</dbReference>
<keyword evidence="5" id="KW-0677">Repeat</keyword>
<accession>A0ABC8Y2D1</accession>
<sequence>MELLLLRIILVLASLLTISTTNSEGDALLDMKLKLKATGNQLSDWNWRQINPCTWYSVVCDNNNNVVQVTLPSMGFTGVLSPRIGELKHLNVLILSENHLSGTIPDTLASIPSLRDIRLAYNNLSGQIPGRLFHVAHYNFSGNSHLNCGPKFHHPCASHASYQELKHDTGMAEPTHGHRRTGRGQWTDPEPEAENDASGGSLKLKA</sequence>
<dbReference type="Gene3D" id="3.80.10.10">
    <property type="entry name" value="Ribonuclease Inhibitor"/>
    <property type="match status" value="1"/>
</dbReference>
<name>A0ABC8Y2D1_9POAL</name>
<dbReference type="InterPro" id="IPR013210">
    <property type="entry name" value="LRR_N_plant-typ"/>
</dbReference>
<feature type="signal peptide" evidence="9">
    <location>
        <begin position="1"/>
        <end position="23"/>
    </location>
</feature>
<evidence type="ECO:0000256" key="3">
    <source>
        <dbReference type="ARBA" id="ARBA00022692"/>
    </source>
</evidence>
<organism evidence="11 12">
    <name type="scientific">Urochloa decumbens</name>
    <dbReference type="NCBI Taxonomy" id="240449"/>
    <lineage>
        <taxon>Eukaryota</taxon>
        <taxon>Viridiplantae</taxon>
        <taxon>Streptophyta</taxon>
        <taxon>Embryophyta</taxon>
        <taxon>Tracheophyta</taxon>
        <taxon>Spermatophyta</taxon>
        <taxon>Magnoliopsida</taxon>
        <taxon>Liliopsida</taxon>
        <taxon>Poales</taxon>
        <taxon>Poaceae</taxon>
        <taxon>PACMAD clade</taxon>
        <taxon>Panicoideae</taxon>
        <taxon>Panicodae</taxon>
        <taxon>Paniceae</taxon>
        <taxon>Melinidinae</taxon>
        <taxon>Urochloa</taxon>
    </lineage>
</organism>
<evidence type="ECO:0000313" key="12">
    <source>
        <dbReference type="Proteomes" id="UP001497457"/>
    </source>
</evidence>
<dbReference type="PANTHER" id="PTHR48007:SF4">
    <property type="entry name" value="LEUCINE-RICH REPEAT RECEPTOR-LIKE PROTEIN KINASE PXC1"/>
    <property type="match status" value="1"/>
</dbReference>
<evidence type="ECO:0000256" key="8">
    <source>
        <dbReference type="SAM" id="MobiDB-lite"/>
    </source>
</evidence>
<dbReference type="PANTHER" id="PTHR48007">
    <property type="entry name" value="LEUCINE-RICH REPEAT RECEPTOR-LIKE PROTEIN KINASE PXC1"/>
    <property type="match status" value="1"/>
</dbReference>
<comment type="subcellular location">
    <subcellularLocation>
        <location evidence="1">Membrane</location>
        <topology evidence="1">Single-pass membrane protein</topology>
    </subcellularLocation>
</comment>
<evidence type="ECO:0000256" key="4">
    <source>
        <dbReference type="ARBA" id="ARBA00022729"/>
    </source>
</evidence>
<gene>
    <name evidence="11" type="ORF">URODEC1_LOCUS29300</name>
</gene>
<dbReference type="InterPro" id="IPR046959">
    <property type="entry name" value="PRK1-6/SRF4-like"/>
</dbReference>
<keyword evidence="4 9" id="KW-0732">Signal</keyword>
<dbReference type="GO" id="GO:0016020">
    <property type="term" value="C:membrane"/>
    <property type="evidence" value="ECO:0007669"/>
    <property type="project" value="UniProtKB-SubCell"/>
</dbReference>
<evidence type="ECO:0000313" key="11">
    <source>
        <dbReference type="EMBL" id="CAL4935470.1"/>
    </source>
</evidence>
<reference evidence="11 12" key="2">
    <citation type="submission" date="2024-10" db="EMBL/GenBank/DDBJ databases">
        <authorList>
            <person name="Ryan C."/>
        </authorList>
    </citation>
    <scope>NUCLEOTIDE SEQUENCE [LARGE SCALE GENOMIC DNA]</scope>
</reference>
<keyword evidence="7" id="KW-0472">Membrane</keyword>